<evidence type="ECO:0000313" key="1">
    <source>
        <dbReference type="EMBL" id="UXQ84860.1"/>
    </source>
</evidence>
<gene>
    <name evidence="1" type="ORF">10RS306A_gene4580</name>
</gene>
<protein>
    <submittedName>
        <fullName evidence="1">Uncharacterized protein</fullName>
    </submittedName>
</protein>
<reference evidence="1 2" key="1">
    <citation type="submission" date="2022-08" db="EMBL/GenBank/DDBJ databases">
        <authorList>
            <person name="Chen G.D."/>
        </authorList>
    </citation>
    <scope>NUCLEOTIDE SEQUENCE [LARGE SCALE GENOMIC DNA]</scope>
</reference>
<dbReference type="Proteomes" id="UP001060584">
    <property type="component" value="Segment"/>
</dbReference>
<sequence length="39" mass="4308">MFTVVGKAGARALARWLITHQNVLKVEIESTGKRAVINE</sequence>
<proteinExistence type="predicted"/>
<accession>A0A977TEI0</accession>
<name>A0A977TEI0_9CAUD</name>
<keyword evidence="2" id="KW-1185">Reference proteome</keyword>
<dbReference type="EMBL" id="OP313111">
    <property type="protein sequence ID" value="UXQ84860.1"/>
    <property type="molecule type" value="Genomic_DNA"/>
</dbReference>
<organism evidence="1 2">
    <name type="scientific">Ralstonia phage 10RS306A</name>
    <dbReference type="NCBI Taxonomy" id="2968818"/>
    <lineage>
        <taxon>Viruses</taxon>
        <taxon>Duplodnaviria</taxon>
        <taxon>Heunggongvirae</taxon>
        <taxon>Uroviricota</taxon>
        <taxon>Caudoviricetes</taxon>
        <taxon>Autographivirales</taxon>
        <taxon>Autotranscriptaviridae</taxon>
        <taxon>Serkorvirus</taxon>
        <taxon>Serkorvirus 10RS306A</taxon>
    </lineage>
</organism>
<evidence type="ECO:0000313" key="2">
    <source>
        <dbReference type="Proteomes" id="UP001060584"/>
    </source>
</evidence>